<accession>A0A2L0F895</accession>
<evidence type="ECO:0000313" key="4">
    <source>
        <dbReference type="Proteomes" id="UP000238348"/>
    </source>
</evidence>
<dbReference type="AlphaFoldDB" id="A0A2L0F895"/>
<evidence type="ECO:0000313" key="3">
    <source>
        <dbReference type="EMBL" id="AUX47818.1"/>
    </source>
</evidence>
<sequence>MLKASVTWARGVLPCTLAVAATACVAAGDAGDDDVDAVEAAVVGDQCPAPNGGISWNDRYRFMYGVNYAWNQFGGDFGGITRWNVRGVSASQADHEAKLADMRAHGANVIRWWMFPEFRGEGVRFDGSETPLGLGGTTVADLQKALELAERQDVYLMLCLFSFDNFRPSHDTSGIHIPGLAPIVRSTSKLDRLITNVVRPLARAAEASPYRHRLVAWDVINEPEWAISGRNPYGDQSYTPMSELDAVSHAEMERFVSRTTDALKAESSALVTVGGAAVKWGKAWSRVDIDFYQFHIYDWVNEWWPYYLSPEELGVGDKPVVMGEFPIASLSGVPYQDLVESFYANGYAGAMGWDYGTATGAQLDQMRDFASRHACETDYSAGYGELVGSSGGTTTGGGTTSGGGTTTGGGTTSGGGTCTDTPPDSRYTCAQQAGWGKCSETWMRGFCDRSCGRCGG</sequence>
<gene>
    <name evidence="3" type="ORF">SOCE26_093420</name>
</gene>
<reference evidence="3 4" key="1">
    <citation type="submission" date="2015-09" db="EMBL/GenBank/DDBJ databases">
        <title>Sorangium comparison.</title>
        <authorList>
            <person name="Zaburannyi N."/>
            <person name="Bunk B."/>
            <person name="Overmann J."/>
            <person name="Mueller R."/>
        </authorList>
    </citation>
    <scope>NUCLEOTIDE SEQUENCE [LARGE SCALE GENOMIC DNA]</scope>
    <source>
        <strain evidence="3 4">So ce26</strain>
    </source>
</reference>
<dbReference type="Proteomes" id="UP000238348">
    <property type="component" value="Chromosome"/>
</dbReference>
<dbReference type="EMBL" id="CP012673">
    <property type="protein sequence ID" value="AUX47818.1"/>
    <property type="molecule type" value="Genomic_DNA"/>
</dbReference>
<evidence type="ECO:0000256" key="2">
    <source>
        <dbReference type="SAM" id="SignalP"/>
    </source>
</evidence>
<proteinExistence type="predicted"/>
<dbReference type="PANTHER" id="PTHR37398:SF3">
    <property type="entry name" value="GLYCOSIDE HYDROLASE FAMILY 5 DOMAIN-CONTAINING PROTEIN"/>
    <property type="match status" value="1"/>
</dbReference>
<organism evidence="3 4">
    <name type="scientific">Sorangium cellulosum</name>
    <name type="common">Polyangium cellulosum</name>
    <dbReference type="NCBI Taxonomy" id="56"/>
    <lineage>
        <taxon>Bacteria</taxon>
        <taxon>Pseudomonadati</taxon>
        <taxon>Myxococcota</taxon>
        <taxon>Polyangia</taxon>
        <taxon>Polyangiales</taxon>
        <taxon>Polyangiaceae</taxon>
        <taxon>Sorangium</taxon>
    </lineage>
</organism>
<dbReference type="RefSeq" id="WP_199789491.1">
    <property type="nucleotide sequence ID" value="NZ_CP012673.1"/>
</dbReference>
<feature type="signal peptide" evidence="2">
    <location>
        <begin position="1"/>
        <end position="26"/>
    </location>
</feature>
<feature type="region of interest" description="Disordered" evidence="1">
    <location>
        <begin position="390"/>
        <end position="418"/>
    </location>
</feature>
<dbReference type="PROSITE" id="PS51257">
    <property type="entry name" value="PROKAR_LIPOPROTEIN"/>
    <property type="match status" value="1"/>
</dbReference>
<dbReference type="PANTHER" id="PTHR37398">
    <property type="entry name" value="ENDO-BETA-1,4-MANNANASE"/>
    <property type="match status" value="1"/>
</dbReference>
<dbReference type="SUPFAM" id="SSF51445">
    <property type="entry name" value="(Trans)glycosidases"/>
    <property type="match status" value="1"/>
</dbReference>
<feature type="compositionally biased region" description="Gly residues" evidence="1">
    <location>
        <begin position="390"/>
        <end position="417"/>
    </location>
</feature>
<name>A0A2L0F895_SORCE</name>
<dbReference type="Gene3D" id="3.20.20.80">
    <property type="entry name" value="Glycosidases"/>
    <property type="match status" value="1"/>
</dbReference>
<feature type="chain" id="PRO_5014759396" evidence="2">
    <location>
        <begin position="27"/>
        <end position="456"/>
    </location>
</feature>
<evidence type="ECO:0000256" key="1">
    <source>
        <dbReference type="SAM" id="MobiDB-lite"/>
    </source>
</evidence>
<dbReference type="InterPro" id="IPR017853">
    <property type="entry name" value="GH"/>
</dbReference>
<keyword evidence="2" id="KW-0732">Signal</keyword>
<protein>
    <submittedName>
        <fullName evidence="3">Uncharacterized protein</fullName>
    </submittedName>
</protein>